<gene>
    <name evidence="2" type="ORF">GTZ93_38220</name>
</gene>
<evidence type="ECO:0000256" key="1">
    <source>
        <dbReference type="SAM" id="MobiDB-lite"/>
    </source>
</evidence>
<comment type="caution">
    <text evidence="2">The sequence shown here is derived from an EMBL/GenBank/DDBJ whole genome shotgun (WGS) entry which is preliminary data.</text>
</comment>
<dbReference type="AlphaFoldDB" id="A0A7X5BVW9"/>
<feature type="region of interest" description="Disordered" evidence="1">
    <location>
        <begin position="27"/>
        <end position="58"/>
    </location>
</feature>
<keyword evidence="3" id="KW-1185">Reference proteome</keyword>
<reference evidence="2 3" key="1">
    <citation type="submission" date="2020-01" db="EMBL/GenBank/DDBJ databases">
        <title>The draft genome sequence of Corallococcus exiguus DSM 14696.</title>
        <authorList>
            <person name="Zhang X."/>
            <person name="Zhu H."/>
        </authorList>
    </citation>
    <scope>NUCLEOTIDE SEQUENCE [LARGE SCALE GENOMIC DNA]</scope>
    <source>
        <strain evidence="2 3">DSM 14696</strain>
    </source>
</reference>
<accession>A0A7X5BVW9</accession>
<evidence type="ECO:0000313" key="3">
    <source>
        <dbReference type="Proteomes" id="UP000537825"/>
    </source>
</evidence>
<name>A0A7X5BVW9_9BACT</name>
<dbReference type="EMBL" id="JAAAPK010000015">
    <property type="protein sequence ID" value="NBC45644.1"/>
    <property type="molecule type" value="Genomic_DNA"/>
</dbReference>
<proteinExistence type="predicted"/>
<dbReference type="Proteomes" id="UP000537825">
    <property type="component" value="Unassembled WGS sequence"/>
</dbReference>
<organism evidence="2 3">
    <name type="scientific">Corallococcus exiguus</name>
    <dbReference type="NCBI Taxonomy" id="83462"/>
    <lineage>
        <taxon>Bacteria</taxon>
        <taxon>Pseudomonadati</taxon>
        <taxon>Myxococcota</taxon>
        <taxon>Myxococcia</taxon>
        <taxon>Myxococcales</taxon>
        <taxon>Cystobacterineae</taxon>
        <taxon>Myxococcaceae</taxon>
        <taxon>Corallococcus</taxon>
    </lineage>
</organism>
<evidence type="ECO:0000313" key="2">
    <source>
        <dbReference type="EMBL" id="NBC45644.1"/>
    </source>
</evidence>
<sequence>MQRRLTELSARQFPNLLPAVYTPALTDHDGRTLMFPTPERTARPGAFASMGLGVNHAR</sequence>
<protein>
    <submittedName>
        <fullName evidence="2">Uncharacterized protein</fullName>
    </submittedName>
</protein>